<dbReference type="InterPro" id="IPR010982">
    <property type="entry name" value="Lambda_DNA-bd_dom_sf"/>
</dbReference>
<dbReference type="AlphaFoldDB" id="A0A4R6BFA9"/>
<dbReference type="CDD" id="cd01392">
    <property type="entry name" value="HTH_LacI"/>
    <property type="match status" value="1"/>
</dbReference>
<gene>
    <name evidence="5" type="ORF">ERX27_03215</name>
</gene>
<dbReference type="OrthoDB" id="43195at2"/>
<dbReference type="CDD" id="cd06294">
    <property type="entry name" value="PBP1_MalR-like"/>
    <property type="match status" value="1"/>
</dbReference>
<dbReference type="EMBL" id="SCWA01000004">
    <property type="protein sequence ID" value="TDL98458.1"/>
    <property type="molecule type" value="Genomic_DNA"/>
</dbReference>
<evidence type="ECO:0000259" key="4">
    <source>
        <dbReference type="PROSITE" id="PS50932"/>
    </source>
</evidence>
<dbReference type="GO" id="GO:0003700">
    <property type="term" value="F:DNA-binding transcription factor activity"/>
    <property type="evidence" value="ECO:0007669"/>
    <property type="project" value="TreeGrafter"/>
</dbReference>
<sequence length="336" mass="37807">MVTIKDVAKRANVAPSTVSRVISNSDAISQKTTEKVRRIMEEMGYIPNVSARRLVTKQSNTIGLLLKSSSKEMRQNPFFTDVLMSISKVCKDNGYSTVISTSKEEAELLHEVKEMVSSNAVDGFIVLYSKEEDAVLDYLRKLDCPYVIIGKKLNQSTDIFIDNNNVEASFKLTQYLIDLGHEKIAFIAENKTYAVNIDRLTGYKQACTDAGLELSVFEGAAGTEDVKHIVQNMPEEITAIITSDSMMNLNVLSELYLLGRRIPDDIQTATFNDSYLNEAACPPQTVVDIFPERLGQEAASRLIEYLCHRDMLKVSKMIPTRIIERQSTKRLKERDK</sequence>
<dbReference type="GO" id="GO:0000976">
    <property type="term" value="F:transcription cis-regulatory region binding"/>
    <property type="evidence" value="ECO:0007669"/>
    <property type="project" value="TreeGrafter"/>
</dbReference>
<dbReference type="Gene3D" id="1.10.260.40">
    <property type="entry name" value="lambda repressor-like DNA-binding domains"/>
    <property type="match status" value="1"/>
</dbReference>
<evidence type="ECO:0000256" key="1">
    <source>
        <dbReference type="ARBA" id="ARBA00023015"/>
    </source>
</evidence>
<dbReference type="InterPro" id="IPR000843">
    <property type="entry name" value="HTH_LacI"/>
</dbReference>
<dbReference type="PANTHER" id="PTHR30146:SF109">
    <property type="entry name" value="HTH-TYPE TRANSCRIPTIONAL REGULATOR GALS"/>
    <property type="match status" value="1"/>
</dbReference>
<keyword evidence="2" id="KW-0238">DNA-binding</keyword>
<dbReference type="Pfam" id="PF00356">
    <property type="entry name" value="LacI"/>
    <property type="match status" value="1"/>
</dbReference>
<keyword evidence="6" id="KW-1185">Reference proteome</keyword>
<comment type="caution">
    <text evidence="5">The sequence shown here is derived from an EMBL/GenBank/DDBJ whole genome shotgun (WGS) entry which is preliminary data.</text>
</comment>
<accession>A0A4R6BFA9</accession>
<protein>
    <submittedName>
        <fullName evidence="5">LacI family transcriptional regulator</fullName>
    </submittedName>
</protein>
<evidence type="ECO:0000313" key="6">
    <source>
        <dbReference type="Proteomes" id="UP000295310"/>
    </source>
</evidence>
<dbReference type="RefSeq" id="WP_133431399.1">
    <property type="nucleotide sequence ID" value="NZ_SCWA01000004.1"/>
</dbReference>
<keyword evidence="1" id="KW-0805">Transcription regulation</keyword>
<dbReference type="SUPFAM" id="SSF47413">
    <property type="entry name" value="lambda repressor-like DNA-binding domains"/>
    <property type="match status" value="1"/>
</dbReference>
<dbReference type="SUPFAM" id="SSF53822">
    <property type="entry name" value="Periplasmic binding protein-like I"/>
    <property type="match status" value="1"/>
</dbReference>
<keyword evidence="3" id="KW-0804">Transcription</keyword>
<dbReference type="PANTHER" id="PTHR30146">
    <property type="entry name" value="LACI-RELATED TRANSCRIPTIONAL REPRESSOR"/>
    <property type="match status" value="1"/>
</dbReference>
<evidence type="ECO:0000256" key="2">
    <source>
        <dbReference type="ARBA" id="ARBA00023125"/>
    </source>
</evidence>
<dbReference type="Proteomes" id="UP000295310">
    <property type="component" value="Unassembled WGS sequence"/>
</dbReference>
<dbReference type="PROSITE" id="PS50932">
    <property type="entry name" value="HTH_LACI_2"/>
    <property type="match status" value="1"/>
</dbReference>
<dbReference type="Gene3D" id="3.40.50.2300">
    <property type="match status" value="2"/>
</dbReference>
<reference evidence="5 6" key="1">
    <citation type="submission" date="2019-01" db="EMBL/GenBank/DDBJ databases">
        <title>Draft genome sequences of the type strains of six Macrococcus species.</title>
        <authorList>
            <person name="Mazhar S."/>
            <person name="Altermann E."/>
            <person name="Hill C."/>
            <person name="Mcauliffe O."/>
        </authorList>
    </citation>
    <scope>NUCLEOTIDE SEQUENCE [LARGE SCALE GENOMIC DNA]</scope>
    <source>
        <strain evidence="5 6">CCM4811</strain>
    </source>
</reference>
<name>A0A4R6BFA9_9STAP</name>
<dbReference type="InterPro" id="IPR028082">
    <property type="entry name" value="Peripla_BP_I"/>
</dbReference>
<proteinExistence type="predicted"/>
<feature type="domain" description="HTH lacI-type" evidence="4">
    <location>
        <begin position="2"/>
        <end position="56"/>
    </location>
</feature>
<evidence type="ECO:0000313" key="5">
    <source>
        <dbReference type="EMBL" id="TDL98458.1"/>
    </source>
</evidence>
<evidence type="ECO:0000256" key="3">
    <source>
        <dbReference type="ARBA" id="ARBA00023163"/>
    </source>
</evidence>
<dbReference type="Pfam" id="PF13377">
    <property type="entry name" value="Peripla_BP_3"/>
    <property type="match status" value="1"/>
</dbReference>
<dbReference type="InterPro" id="IPR046335">
    <property type="entry name" value="LacI/GalR-like_sensor"/>
</dbReference>
<organism evidence="5 6">
    <name type="scientific">Macrococcus brunensis</name>
    <dbReference type="NCBI Taxonomy" id="198483"/>
    <lineage>
        <taxon>Bacteria</taxon>
        <taxon>Bacillati</taxon>
        <taxon>Bacillota</taxon>
        <taxon>Bacilli</taxon>
        <taxon>Bacillales</taxon>
        <taxon>Staphylococcaceae</taxon>
        <taxon>Macrococcus</taxon>
    </lineage>
</organism>
<dbReference type="SMART" id="SM00354">
    <property type="entry name" value="HTH_LACI"/>
    <property type="match status" value="1"/>
</dbReference>